<dbReference type="GO" id="GO:0006310">
    <property type="term" value="P:DNA recombination"/>
    <property type="evidence" value="ECO:0007669"/>
    <property type="project" value="UniProtKB-UniRule"/>
</dbReference>
<evidence type="ECO:0000313" key="10">
    <source>
        <dbReference type="EMBL" id="SPP27679.1"/>
    </source>
</evidence>
<organism evidence="9 11">
    <name type="scientific">Brochothrix thermosphacta</name>
    <name type="common">Microbacterium thermosphactum</name>
    <dbReference type="NCBI Taxonomy" id="2756"/>
    <lineage>
        <taxon>Bacteria</taxon>
        <taxon>Bacillati</taxon>
        <taxon>Bacillota</taxon>
        <taxon>Bacilli</taxon>
        <taxon>Bacillales</taxon>
        <taxon>Listeriaceae</taxon>
        <taxon>Brochothrix</taxon>
    </lineage>
</organism>
<dbReference type="InterPro" id="IPR042242">
    <property type="entry name" value="RecO_C"/>
</dbReference>
<accession>A0A1D2LHL8</accession>
<dbReference type="EMBL" id="OUNC01000010">
    <property type="protein sequence ID" value="SPP27679.1"/>
    <property type="molecule type" value="Genomic_DNA"/>
</dbReference>
<evidence type="ECO:0000256" key="7">
    <source>
        <dbReference type="HAMAP-Rule" id="MF_00201"/>
    </source>
</evidence>
<evidence type="ECO:0000313" key="12">
    <source>
        <dbReference type="Proteomes" id="UP000270190"/>
    </source>
</evidence>
<evidence type="ECO:0000256" key="6">
    <source>
        <dbReference type="ARBA" id="ARBA00033409"/>
    </source>
</evidence>
<keyword evidence="4 7" id="KW-0233">DNA recombination</keyword>
<dbReference type="NCBIfam" id="TIGR00613">
    <property type="entry name" value="reco"/>
    <property type="match status" value="1"/>
</dbReference>
<dbReference type="PANTHER" id="PTHR33991">
    <property type="entry name" value="DNA REPAIR PROTEIN RECO"/>
    <property type="match status" value="1"/>
</dbReference>
<evidence type="ECO:0000256" key="1">
    <source>
        <dbReference type="ARBA" id="ARBA00007452"/>
    </source>
</evidence>
<protein>
    <recommendedName>
        <fullName evidence="2 7">DNA repair protein RecO</fullName>
    </recommendedName>
    <alternativeName>
        <fullName evidence="6 7">Recombination protein O</fullName>
    </alternativeName>
</protein>
<comment type="function">
    <text evidence="7">Involved in DNA repair and RecF pathway recombination.</text>
</comment>
<reference evidence="12" key="2">
    <citation type="submission" date="2018-04" db="EMBL/GenBank/DDBJ databases">
        <authorList>
            <person name="Illikoud N."/>
        </authorList>
    </citation>
    <scope>NUCLEOTIDE SEQUENCE [LARGE SCALE GENOMIC DNA]</scope>
</reference>
<dbReference type="InterPro" id="IPR022572">
    <property type="entry name" value="DNA_rep/recomb_RecO_N"/>
</dbReference>
<dbReference type="GeneID" id="66536319"/>
<dbReference type="HAMAP" id="MF_00201">
    <property type="entry name" value="RecO"/>
    <property type="match status" value="1"/>
</dbReference>
<keyword evidence="5 7" id="KW-0234">DNA repair</keyword>
<reference evidence="10" key="3">
    <citation type="submission" date="2018-04" db="EMBL/GenBank/DDBJ databases">
        <authorList>
            <person name="Go L.Y."/>
            <person name="Mitchell J.A."/>
        </authorList>
    </citation>
    <scope>NUCLEOTIDE SEQUENCE</scope>
    <source>
        <strain evidence="10">BSAS1 3</strain>
    </source>
</reference>
<keyword evidence="11" id="KW-1185">Reference proteome</keyword>
<dbReference type="InterPro" id="IPR037278">
    <property type="entry name" value="ARFGAP/RecO"/>
</dbReference>
<dbReference type="Pfam" id="PF11967">
    <property type="entry name" value="RecO_N"/>
    <property type="match status" value="1"/>
</dbReference>
<dbReference type="GO" id="GO:0043590">
    <property type="term" value="C:bacterial nucleoid"/>
    <property type="evidence" value="ECO:0007669"/>
    <property type="project" value="TreeGrafter"/>
</dbReference>
<dbReference type="AlphaFoldDB" id="A0A1D2LHL8"/>
<dbReference type="Pfam" id="PF02565">
    <property type="entry name" value="RecO_C"/>
    <property type="match status" value="1"/>
</dbReference>
<dbReference type="Proteomes" id="UP000243591">
    <property type="component" value="Chromosome"/>
</dbReference>
<evidence type="ECO:0000256" key="5">
    <source>
        <dbReference type="ARBA" id="ARBA00023204"/>
    </source>
</evidence>
<dbReference type="InterPro" id="IPR003717">
    <property type="entry name" value="RecO"/>
</dbReference>
<reference evidence="9 11" key="1">
    <citation type="submission" date="2017-09" db="EMBL/GenBank/DDBJ databases">
        <title>Complete Genome Sequences of Two Strains of the Meat Spoilage Bacterium Brochothrix thermosphacta Isolated from Ground Chicken.</title>
        <authorList>
            <person name="Paoli G.C."/>
            <person name="Wijey C."/>
            <person name="Chen C.-Y."/>
            <person name="Nguyen L."/>
            <person name="Yan X."/>
            <person name="Irwin P.L."/>
        </authorList>
    </citation>
    <scope>NUCLEOTIDE SEQUENCE [LARGE SCALE GENOMIC DNA]</scope>
    <source>
        <strain evidence="9 11">BI</strain>
    </source>
</reference>
<dbReference type="PANTHER" id="PTHR33991:SF1">
    <property type="entry name" value="DNA REPAIR PROTEIN RECO"/>
    <property type="match status" value="1"/>
</dbReference>
<dbReference type="RefSeq" id="WP_069120692.1">
    <property type="nucleotide sequence ID" value="NZ_CBCPHX010000001.1"/>
</dbReference>
<dbReference type="Gene3D" id="2.40.50.140">
    <property type="entry name" value="Nucleic acid-binding proteins"/>
    <property type="match status" value="1"/>
</dbReference>
<dbReference type="EMBL" id="CP023483">
    <property type="protein sequence ID" value="ATF26913.1"/>
    <property type="molecule type" value="Genomic_DNA"/>
</dbReference>
<dbReference type="InterPro" id="IPR012340">
    <property type="entry name" value="NA-bd_OB-fold"/>
</dbReference>
<dbReference type="Gene3D" id="1.20.1440.120">
    <property type="entry name" value="Recombination protein O, C-terminal domain"/>
    <property type="match status" value="1"/>
</dbReference>
<evidence type="ECO:0000259" key="8">
    <source>
        <dbReference type="Pfam" id="PF11967"/>
    </source>
</evidence>
<dbReference type="Proteomes" id="UP000270190">
    <property type="component" value="Unassembled WGS sequence"/>
</dbReference>
<evidence type="ECO:0000313" key="11">
    <source>
        <dbReference type="Proteomes" id="UP000243591"/>
    </source>
</evidence>
<dbReference type="GO" id="GO:0006302">
    <property type="term" value="P:double-strand break repair"/>
    <property type="evidence" value="ECO:0007669"/>
    <property type="project" value="TreeGrafter"/>
</dbReference>
<dbReference type="STRING" id="2756.BFR44_04665"/>
<gene>
    <name evidence="7 10" type="primary">recO</name>
    <name evidence="10" type="ORF">BTBSAS_180031</name>
    <name evidence="9" type="ORF">CNY62_11400</name>
</gene>
<comment type="similarity">
    <text evidence="1 7">Belongs to the RecO family.</text>
</comment>
<dbReference type="KEGG" id="bths:CNY62_11400"/>
<name>A0A1D2LHL8_BROTH</name>
<keyword evidence="3 7" id="KW-0227">DNA damage</keyword>
<dbReference type="SUPFAM" id="SSF50249">
    <property type="entry name" value="Nucleic acid-binding proteins"/>
    <property type="match status" value="1"/>
</dbReference>
<sequence length="257" mass="29302">MERCEGLIIRVMDYRESDKIIRLYTKEFGKISLVARGAKKSNSRIAAATQLFTYGEFMFFGNKGLGTLQQGEVIERFPTIASDIFTTAYGSYCVDLLDKAVEEREPNQALFQLIYQVLESMNAGEDAQVLSQIFEMKMLNTLGHYPELRGCVLTGDTEGPFDLSIKNNGLITQRCFEDDPHRMHLSDKVVYLLRLYYLLDFSRIGKIDVNQATTDEVQRAIDAYYDEVSGLNLKTKRFLKQMSTWSTDLQKKDGGTT</sequence>
<proteinExistence type="inferred from homology"/>
<evidence type="ECO:0000256" key="4">
    <source>
        <dbReference type="ARBA" id="ARBA00023172"/>
    </source>
</evidence>
<evidence type="ECO:0000313" key="9">
    <source>
        <dbReference type="EMBL" id="ATF26913.1"/>
    </source>
</evidence>
<evidence type="ECO:0000256" key="3">
    <source>
        <dbReference type="ARBA" id="ARBA00022763"/>
    </source>
</evidence>
<evidence type="ECO:0000256" key="2">
    <source>
        <dbReference type="ARBA" id="ARBA00021310"/>
    </source>
</evidence>
<feature type="domain" description="DNA replication/recombination mediator RecO N-terminal" evidence="8">
    <location>
        <begin position="1"/>
        <end position="77"/>
    </location>
</feature>
<dbReference type="SUPFAM" id="SSF57863">
    <property type="entry name" value="ArfGap/RecO-like zinc finger"/>
    <property type="match status" value="1"/>
</dbReference>
<dbReference type="OrthoDB" id="9797083at2"/>